<evidence type="ECO:0000313" key="2">
    <source>
        <dbReference type="Proteomes" id="UP000199413"/>
    </source>
</evidence>
<organism evidence="1 2">
    <name type="scientific">Micromonospora rhizosphaerae</name>
    <dbReference type="NCBI Taxonomy" id="568872"/>
    <lineage>
        <taxon>Bacteria</taxon>
        <taxon>Bacillati</taxon>
        <taxon>Actinomycetota</taxon>
        <taxon>Actinomycetes</taxon>
        <taxon>Micromonosporales</taxon>
        <taxon>Micromonosporaceae</taxon>
        <taxon>Micromonospora</taxon>
    </lineage>
</organism>
<dbReference type="EMBL" id="FMHV01000002">
    <property type="protein sequence ID" value="SCL19950.1"/>
    <property type="molecule type" value="Genomic_DNA"/>
</dbReference>
<dbReference type="AlphaFoldDB" id="A0A1C6RRU8"/>
<dbReference type="InterPro" id="IPR027417">
    <property type="entry name" value="P-loop_NTPase"/>
</dbReference>
<dbReference type="SUPFAM" id="SSF52540">
    <property type="entry name" value="P-loop containing nucleoside triphosphate hydrolases"/>
    <property type="match status" value="1"/>
</dbReference>
<reference evidence="2" key="1">
    <citation type="submission" date="2016-06" db="EMBL/GenBank/DDBJ databases">
        <authorList>
            <person name="Varghese N."/>
            <person name="Submissions Spin"/>
        </authorList>
    </citation>
    <scope>NUCLEOTIDE SEQUENCE [LARGE SCALE GENOMIC DNA]</scope>
    <source>
        <strain evidence="2">DSM 45431</strain>
    </source>
</reference>
<proteinExistence type="predicted"/>
<keyword evidence="1" id="KW-0418">Kinase</keyword>
<dbReference type="Proteomes" id="UP000199413">
    <property type="component" value="Unassembled WGS sequence"/>
</dbReference>
<keyword evidence="1" id="KW-0808">Transferase</keyword>
<sequence>MTGTLLFIIGPPAVGKMTVGEEIAARTGLRLFHNHLAIEPVLRFFPFGSPPFGRLVDRFRCDLIEEVAASDLPGLIFTYVWAFDLPEDEQAVQRFAHPFRRRGGRVLFLELEATQEERLRRNESTSRLAEKPSKRDVSASRRDLLDLDRQYQLNSIGQFDDRADYLRINNTDLTPEQVAMAAITHFRLHRQPEQDVPSVSRSGRSA</sequence>
<dbReference type="STRING" id="568872.GA0070624_1881"/>
<name>A0A1C6RRU8_9ACTN</name>
<accession>A0A1C6RRU8</accession>
<dbReference type="Gene3D" id="3.40.50.300">
    <property type="entry name" value="P-loop containing nucleotide triphosphate hydrolases"/>
    <property type="match status" value="1"/>
</dbReference>
<dbReference type="GO" id="GO:0016301">
    <property type="term" value="F:kinase activity"/>
    <property type="evidence" value="ECO:0007669"/>
    <property type="project" value="UniProtKB-KW"/>
</dbReference>
<keyword evidence="2" id="KW-1185">Reference proteome</keyword>
<protein>
    <submittedName>
        <fullName evidence="1">Shikimate kinase</fullName>
    </submittedName>
</protein>
<gene>
    <name evidence="1" type="ORF">GA0070624_1881</name>
</gene>
<evidence type="ECO:0000313" key="1">
    <source>
        <dbReference type="EMBL" id="SCL19950.1"/>
    </source>
</evidence>